<dbReference type="Proteomes" id="UP000008144">
    <property type="component" value="Chromosome 8"/>
</dbReference>
<evidence type="ECO:0000313" key="3">
    <source>
        <dbReference type="Proteomes" id="UP000008144"/>
    </source>
</evidence>
<feature type="transmembrane region" description="Helical" evidence="1">
    <location>
        <begin position="266"/>
        <end position="287"/>
    </location>
</feature>
<accession>H2XN31</accession>
<sequence length="297" mass="33519">IFLGATMENATIPGNQTVLVTYEGQRVAAIVIGSFAMIWSVYVSSMLCVFEVYVYKKNASIDWMRRLCLAASLLLIIRITTEFVEIRYGEISHDVCLHIRKFKSVVHSLVVTCIYLVLWVRQRGFYKMAALAQLSNPFVRSMSFFVVIIMAVTNICTIGLYLSTRAYMSSLRGCVVEWSSIWTLIPGLVLFISTLLFQIILLGLLVNPILQHLKAIRQTGMASTKTGPSKEMVLIKRVTIAAVMAIATDIICGGISVFLLKKKYGVLRHLVYDFDMLISLTCVIVSFNDWRDRLFPF</sequence>
<evidence type="ECO:0000256" key="1">
    <source>
        <dbReference type="SAM" id="Phobius"/>
    </source>
</evidence>
<feature type="transmembrane region" description="Helical" evidence="1">
    <location>
        <begin position="27"/>
        <end position="55"/>
    </location>
</feature>
<dbReference type="GeneTree" id="ENSGT00660000096124"/>
<reference evidence="2" key="3">
    <citation type="submission" date="2025-08" db="UniProtKB">
        <authorList>
            <consortium name="Ensembl"/>
        </authorList>
    </citation>
    <scope>IDENTIFICATION</scope>
</reference>
<reference evidence="3" key="1">
    <citation type="journal article" date="2002" name="Science">
        <title>The draft genome of Ciona intestinalis: insights into chordate and vertebrate origins.</title>
        <authorList>
            <person name="Dehal P."/>
            <person name="Satou Y."/>
            <person name="Campbell R.K."/>
            <person name="Chapman J."/>
            <person name="Degnan B."/>
            <person name="De Tomaso A."/>
            <person name="Davidson B."/>
            <person name="Di Gregorio A."/>
            <person name="Gelpke M."/>
            <person name="Goodstein D.M."/>
            <person name="Harafuji N."/>
            <person name="Hastings K.E."/>
            <person name="Ho I."/>
            <person name="Hotta K."/>
            <person name="Huang W."/>
            <person name="Kawashima T."/>
            <person name="Lemaire P."/>
            <person name="Martinez D."/>
            <person name="Meinertzhagen I.A."/>
            <person name="Necula S."/>
            <person name="Nonaka M."/>
            <person name="Putnam N."/>
            <person name="Rash S."/>
            <person name="Saiga H."/>
            <person name="Satake M."/>
            <person name="Terry A."/>
            <person name="Yamada L."/>
            <person name="Wang H.G."/>
            <person name="Awazu S."/>
            <person name="Azumi K."/>
            <person name="Boore J."/>
            <person name="Branno M."/>
            <person name="Chin-Bow S."/>
            <person name="DeSantis R."/>
            <person name="Doyle S."/>
            <person name="Francino P."/>
            <person name="Keys D.N."/>
            <person name="Haga S."/>
            <person name="Hayashi H."/>
            <person name="Hino K."/>
            <person name="Imai K.S."/>
            <person name="Inaba K."/>
            <person name="Kano S."/>
            <person name="Kobayashi K."/>
            <person name="Kobayashi M."/>
            <person name="Lee B.I."/>
            <person name="Makabe K.W."/>
            <person name="Manohar C."/>
            <person name="Matassi G."/>
            <person name="Medina M."/>
            <person name="Mochizuki Y."/>
            <person name="Mount S."/>
            <person name="Morishita T."/>
            <person name="Miura S."/>
            <person name="Nakayama A."/>
            <person name="Nishizaka S."/>
            <person name="Nomoto H."/>
            <person name="Ohta F."/>
            <person name="Oishi K."/>
            <person name="Rigoutsos I."/>
            <person name="Sano M."/>
            <person name="Sasaki A."/>
            <person name="Sasakura Y."/>
            <person name="Shoguchi E."/>
            <person name="Shin-i T."/>
            <person name="Spagnuolo A."/>
            <person name="Stainier D."/>
            <person name="Suzuki M.M."/>
            <person name="Tassy O."/>
            <person name="Takatori N."/>
            <person name="Tokuoka M."/>
            <person name="Yagi K."/>
            <person name="Yoshizaki F."/>
            <person name="Wada S."/>
            <person name="Zhang C."/>
            <person name="Hyatt P.D."/>
            <person name="Larimer F."/>
            <person name="Detter C."/>
            <person name="Doggett N."/>
            <person name="Glavina T."/>
            <person name="Hawkins T."/>
            <person name="Richardson P."/>
            <person name="Lucas S."/>
            <person name="Kohara Y."/>
            <person name="Levine M."/>
            <person name="Satoh N."/>
            <person name="Rokhsar D.S."/>
        </authorList>
    </citation>
    <scope>NUCLEOTIDE SEQUENCE [LARGE SCALE GENOMIC DNA]</scope>
</reference>
<reference evidence="2" key="4">
    <citation type="submission" date="2025-09" db="UniProtKB">
        <authorList>
            <consortium name="Ensembl"/>
        </authorList>
    </citation>
    <scope>IDENTIFICATION</scope>
</reference>
<dbReference type="Ensembl" id="ENSCINT00000034730.1">
    <property type="protein sequence ID" value="ENSCINP00000031064.1"/>
    <property type="gene ID" value="ENSCING00000024965.1"/>
</dbReference>
<protein>
    <recommendedName>
        <fullName evidence="4">G-protein coupled receptors family 1 profile domain-containing protein</fullName>
    </recommendedName>
</protein>
<keyword evidence="1" id="KW-0812">Transmembrane</keyword>
<keyword evidence="1" id="KW-0472">Membrane</keyword>
<evidence type="ECO:0008006" key="4">
    <source>
        <dbReference type="Google" id="ProtNLM"/>
    </source>
</evidence>
<feature type="transmembrane region" description="Helical" evidence="1">
    <location>
        <begin position="104"/>
        <end position="121"/>
    </location>
</feature>
<feature type="transmembrane region" description="Helical" evidence="1">
    <location>
        <begin position="181"/>
        <end position="206"/>
    </location>
</feature>
<organism evidence="2 3">
    <name type="scientific">Ciona intestinalis</name>
    <name type="common">Transparent sea squirt</name>
    <name type="synonym">Ascidia intestinalis</name>
    <dbReference type="NCBI Taxonomy" id="7719"/>
    <lineage>
        <taxon>Eukaryota</taxon>
        <taxon>Metazoa</taxon>
        <taxon>Chordata</taxon>
        <taxon>Tunicata</taxon>
        <taxon>Ascidiacea</taxon>
        <taxon>Phlebobranchia</taxon>
        <taxon>Cionidae</taxon>
        <taxon>Ciona</taxon>
    </lineage>
</organism>
<dbReference type="OMA" id="QRGFYKM"/>
<feature type="transmembrane region" description="Helical" evidence="1">
    <location>
        <begin position="238"/>
        <end position="260"/>
    </location>
</feature>
<dbReference type="EMBL" id="EAAA01002611">
    <property type="status" value="NOT_ANNOTATED_CDS"/>
    <property type="molecule type" value="Genomic_DNA"/>
</dbReference>
<dbReference type="HOGENOM" id="CLU_1036351_0_0_1"/>
<dbReference type="InParanoid" id="H2XN31"/>
<evidence type="ECO:0000313" key="2">
    <source>
        <dbReference type="Ensembl" id="ENSCINP00000031064.1"/>
    </source>
</evidence>
<reference evidence="2" key="2">
    <citation type="journal article" date="2008" name="Genome Biol.">
        <title>Improved genome assembly and evidence-based global gene model set for the chordate Ciona intestinalis: new insight into intron and operon populations.</title>
        <authorList>
            <person name="Satou Y."/>
            <person name="Mineta K."/>
            <person name="Ogasawara M."/>
            <person name="Sasakura Y."/>
            <person name="Shoguchi E."/>
            <person name="Ueno K."/>
            <person name="Yamada L."/>
            <person name="Matsumoto J."/>
            <person name="Wasserscheid J."/>
            <person name="Dewar K."/>
            <person name="Wiley G.B."/>
            <person name="Macmil S.L."/>
            <person name="Roe B.A."/>
            <person name="Zeller R.W."/>
            <person name="Hastings K.E."/>
            <person name="Lemaire P."/>
            <person name="Lindquist E."/>
            <person name="Endo T."/>
            <person name="Hotta K."/>
            <person name="Inaba K."/>
        </authorList>
    </citation>
    <scope>NUCLEOTIDE SEQUENCE [LARGE SCALE GENOMIC DNA]</scope>
    <source>
        <strain evidence="2">wild type</strain>
    </source>
</reference>
<proteinExistence type="predicted"/>
<feature type="transmembrane region" description="Helical" evidence="1">
    <location>
        <begin position="142"/>
        <end position="161"/>
    </location>
</feature>
<dbReference type="AlphaFoldDB" id="H2XN31"/>
<keyword evidence="3" id="KW-1185">Reference proteome</keyword>
<keyword evidence="1" id="KW-1133">Transmembrane helix</keyword>
<name>H2XN31_CIOIN</name>